<evidence type="ECO:0000313" key="1">
    <source>
        <dbReference type="EMBL" id="KZV29967.1"/>
    </source>
</evidence>
<gene>
    <name evidence="1" type="ORF">F511_23772</name>
</gene>
<accession>A0A2Z7BDE4</accession>
<dbReference type="Proteomes" id="UP000250235">
    <property type="component" value="Unassembled WGS sequence"/>
</dbReference>
<organism evidence="1 2">
    <name type="scientific">Dorcoceras hygrometricum</name>
    <dbReference type="NCBI Taxonomy" id="472368"/>
    <lineage>
        <taxon>Eukaryota</taxon>
        <taxon>Viridiplantae</taxon>
        <taxon>Streptophyta</taxon>
        <taxon>Embryophyta</taxon>
        <taxon>Tracheophyta</taxon>
        <taxon>Spermatophyta</taxon>
        <taxon>Magnoliopsida</taxon>
        <taxon>eudicotyledons</taxon>
        <taxon>Gunneridae</taxon>
        <taxon>Pentapetalae</taxon>
        <taxon>asterids</taxon>
        <taxon>lamiids</taxon>
        <taxon>Lamiales</taxon>
        <taxon>Gesneriaceae</taxon>
        <taxon>Didymocarpoideae</taxon>
        <taxon>Trichosporeae</taxon>
        <taxon>Loxocarpinae</taxon>
        <taxon>Dorcoceras</taxon>
    </lineage>
</organism>
<reference evidence="1 2" key="1">
    <citation type="journal article" date="2015" name="Proc. Natl. Acad. Sci. U.S.A.">
        <title>The resurrection genome of Boea hygrometrica: A blueprint for survival of dehydration.</title>
        <authorList>
            <person name="Xiao L."/>
            <person name="Yang G."/>
            <person name="Zhang L."/>
            <person name="Yang X."/>
            <person name="Zhao S."/>
            <person name="Ji Z."/>
            <person name="Zhou Q."/>
            <person name="Hu M."/>
            <person name="Wang Y."/>
            <person name="Chen M."/>
            <person name="Xu Y."/>
            <person name="Jin H."/>
            <person name="Xiao X."/>
            <person name="Hu G."/>
            <person name="Bao F."/>
            <person name="Hu Y."/>
            <person name="Wan P."/>
            <person name="Li L."/>
            <person name="Deng X."/>
            <person name="Kuang T."/>
            <person name="Xiang C."/>
            <person name="Zhu J.K."/>
            <person name="Oliver M.J."/>
            <person name="He Y."/>
        </authorList>
    </citation>
    <scope>NUCLEOTIDE SEQUENCE [LARGE SCALE GENOMIC DNA]</scope>
    <source>
        <strain evidence="2">cv. XS01</strain>
    </source>
</reference>
<proteinExistence type="predicted"/>
<protein>
    <submittedName>
        <fullName evidence="1">Hedgehog</fullName>
    </submittedName>
</protein>
<evidence type="ECO:0000313" key="2">
    <source>
        <dbReference type="Proteomes" id="UP000250235"/>
    </source>
</evidence>
<keyword evidence="2" id="KW-1185">Reference proteome</keyword>
<sequence length="116" mass="12465">MLEEAIGFCFSPWIKSGELEFWLEICQKCKICVARTQFVVIAAQRLEVRISLVAVPFDCCIERAMVFVEASGFSPYWGLTPIPLGLGCLLPMCVSGYHGYSAGRGVDLAGGAPGGG</sequence>
<dbReference type="AlphaFoldDB" id="A0A2Z7BDE4"/>
<name>A0A2Z7BDE4_9LAMI</name>
<dbReference type="EMBL" id="KV008791">
    <property type="protein sequence ID" value="KZV29967.1"/>
    <property type="molecule type" value="Genomic_DNA"/>
</dbReference>